<proteinExistence type="predicted"/>
<organism evidence="1 2">
    <name type="scientific">Micromonospora luteifusca</name>
    <dbReference type="NCBI Taxonomy" id="709860"/>
    <lineage>
        <taxon>Bacteria</taxon>
        <taxon>Bacillati</taxon>
        <taxon>Actinomycetota</taxon>
        <taxon>Actinomycetes</taxon>
        <taxon>Micromonosporales</taxon>
        <taxon>Micromonosporaceae</taxon>
        <taxon>Micromonospora</taxon>
    </lineage>
</organism>
<dbReference type="EMBL" id="JAFBBP010000001">
    <property type="protein sequence ID" value="MBM7489012.1"/>
    <property type="molecule type" value="Genomic_DNA"/>
</dbReference>
<keyword evidence="2" id="KW-1185">Reference proteome</keyword>
<dbReference type="Proteomes" id="UP000764837">
    <property type="component" value="Unassembled WGS sequence"/>
</dbReference>
<sequence>MRDRGEHAAHVIAGVGGPAYPNLLSGDLTEALDKFYAPDYTHRSDGKTLDRAEFVEMVTRVRAQIVSGTVTVLDELRDGLHYAERHVFGITMADGSTAKREIAIFGTWLVAVKLDQLGLEVGAHVPHDLFHPGQVSVNTLCRTFVTKTKCRPVRVP</sequence>
<name>A0ABS2LLL4_9ACTN</name>
<dbReference type="RefSeq" id="WP_204940451.1">
    <property type="nucleotide sequence ID" value="NZ_JAFBBP010000001.1"/>
</dbReference>
<gene>
    <name evidence="1" type="ORF">JOD64_000234</name>
</gene>
<accession>A0ABS2LLL4</accession>
<evidence type="ECO:0008006" key="3">
    <source>
        <dbReference type="Google" id="ProtNLM"/>
    </source>
</evidence>
<evidence type="ECO:0000313" key="2">
    <source>
        <dbReference type="Proteomes" id="UP000764837"/>
    </source>
</evidence>
<reference evidence="1 2" key="1">
    <citation type="submission" date="2021-01" db="EMBL/GenBank/DDBJ databases">
        <title>Sequencing the genomes of 1000 actinobacteria strains.</title>
        <authorList>
            <person name="Klenk H.-P."/>
        </authorList>
    </citation>
    <scope>NUCLEOTIDE SEQUENCE [LARGE SCALE GENOMIC DNA]</scope>
    <source>
        <strain evidence="1 2">DSM 100204</strain>
    </source>
</reference>
<comment type="caution">
    <text evidence="1">The sequence shown here is derived from an EMBL/GenBank/DDBJ whole genome shotgun (WGS) entry which is preliminary data.</text>
</comment>
<evidence type="ECO:0000313" key="1">
    <source>
        <dbReference type="EMBL" id="MBM7489012.1"/>
    </source>
</evidence>
<protein>
    <recommendedName>
        <fullName evidence="3">SnoaL-like domain-containing protein</fullName>
    </recommendedName>
</protein>